<dbReference type="AlphaFoldDB" id="A0A4Q0M6A0"/>
<dbReference type="InterPro" id="IPR037066">
    <property type="entry name" value="Plug_dom_sf"/>
</dbReference>
<dbReference type="PANTHER" id="PTHR30069">
    <property type="entry name" value="TONB-DEPENDENT OUTER MEMBRANE RECEPTOR"/>
    <property type="match status" value="1"/>
</dbReference>
<feature type="signal peptide" evidence="15">
    <location>
        <begin position="1"/>
        <end position="31"/>
    </location>
</feature>
<keyword evidence="10 11" id="KW-0998">Cell outer membrane</keyword>
<evidence type="ECO:0000256" key="13">
    <source>
        <dbReference type="RuleBase" id="RU003357"/>
    </source>
</evidence>
<dbReference type="PROSITE" id="PS51257">
    <property type="entry name" value="PROKAR_LIPOPROTEIN"/>
    <property type="match status" value="1"/>
</dbReference>
<dbReference type="GO" id="GO:0044718">
    <property type="term" value="P:siderophore transmembrane transport"/>
    <property type="evidence" value="ECO:0007669"/>
    <property type="project" value="TreeGrafter"/>
</dbReference>
<evidence type="ECO:0000256" key="10">
    <source>
        <dbReference type="ARBA" id="ARBA00023237"/>
    </source>
</evidence>
<dbReference type="CDD" id="cd01347">
    <property type="entry name" value="ligand_gated_channel"/>
    <property type="match status" value="1"/>
</dbReference>
<proteinExistence type="inferred from homology"/>
<dbReference type="PROSITE" id="PS52016">
    <property type="entry name" value="TONB_DEPENDENT_REC_3"/>
    <property type="match status" value="1"/>
</dbReference>
<dbReference type="EMBL" id="RYFI01000025">
    <property type="protein sequence ID" value="RXF68557.1"/>
    <property type="molecule type" value="Genomic_DNA"/>
</dbReference>
<reference evidence="18 19" key="1">
    <citation type="submission" date="2018-12" db="EMBL/GenBank/DDBJ databases">
        <title>bacterium Hansschlegelia zhihuaiae S113.</title>
        <authorList>
            <person name="He J."/>
        </authorList>
    </citation>
    <scope>NUCLEOTIDE SEQUENCE [LARGE SCALE GENOMIC DNA]</scope>
    <source>
        <strain evidence="18 19">S 113</strain>
    </source>
</reference>
<comment type="similarity">
    <text evidence="2 11 13">Belongs to the TonB-dependent receptor family.</text>
</comment>
<keyword evidence="5 11" id="KW-0812">Transmembrane</keyword>
<keyword evidence="8 11" id="KW-0472">Membrane</keyword>
<evidence type="ECO:0000256" key="9">
    <source>
        <dbReference type="ARBA" id="ARBA00023170"/>
    </source>
</evidence>
<keyword evidence="4 11" id="KW-1134">Transmembrane beta strand</keyword>
<evidence type="ECO:0000256" key="4">
    <source>
        <dbReference type="ARBA" id="ARBA00022452"/>
    </source>
</evidence>
<evidence type="ECO:0000256" key="7">
    <source>
        <dbReference type="ARBA" id="ARBA00023077"/>
    </source>
</evidence>
<keyword evidence="6 15" id="KW-0732">Signal</keyword>
<evidence type="ECO:0000256" key="3">
    <source>
        <dbReference type="ARBA" id="ARBA00022448"/>
    </source>
</evidence>
<evidence type="ECO:0000256" key="8">
    <source>
        <dbReference type="ARBA" id="ARBA00023136"/>
    </source>
</evidence>
<evidence type="ECO:0000259" key="17">
    <source>
        <dbReference type="Pfam" id="PF07715"/>
    </source>
</evidence>
<dbReference type="GO" id="GO:0015232">
    <property type="term" value="F:heme transmembrane transporter activity"/>
    <property type="evidence" value="ECO:0007669"/>
    <property type="project" value="InterPro"/>
</dbReference>
<comment type="subcellular location">
    <subcellularLocation>
        <location evidence="1 11">Cell outer membrane</location>
        <topology evidence="1 11">Multi-pass membrane protein</topology>
    </subcellularLocation>
</comment>
<feature type="chain" id="PRO_5020675076" evidence="15">
    <location>
        <begin position="32"/>
        <end position="738"/>
    </location>
</feature>
<keyword evidence="3 11" id="KW-0813">Transport</keyword>
<sequence>MKTGGARRTVRSVAAMTCVLTAGLSCSPLGAQEAAAEGEVALEELSLIGRMFFGWQGASDAVYDTPGAVAQIGREAIDDRGGARNTADILRSVSGVNAVIDRQTPGLNVNIRGLQDQGRVSMTIDGARQNFQQSGHGAPSFAFIDPELIGGVDIDKGPTSTAGGAGVIGGVVNFRTLVFDDIALPDKDYGVRVNATTGTNAFDFNGSLAAAAKVSEAFELVGAVGRKKLGEYDAGTHGDLVYDKEGGFGKFTTQDQWSWLAKATAEVAENQKVTLAYTGLAADFGTGSGEFIDTNKVTTHTVVADWRWAPGLWWADFAAKLYYTRTSNDQFRPDRNPDSTVGTDAFSVDYKIDTVGGSLTNTSRFTIPMFDVALTYGVEYFHDKTATASVAEDPADDPTGSSFSGSNPNGERGVGGAFARAELKRDWLTILLGGRLDAYNMTGSGVVFDGLTTGCGLRSCPTPFDVDKSGARFSPTATVAVTPREGVQVYASYEQGYRPPNIMETVLGGTHPGGALSVPFGPNPDLKPEVSRTYELGLNLKRDGLFIEGDAFRAKASVYMTDVDNYITDAYVFTDVRDFFMNVNLTDRTRLNGIDLELNYDAGVAYLGGSATFLNSEFGDKYDAGPGNRFTELSGIYLAPKRKLVLDGGLRFLERKLTVGARVTDVLPERGLSGELTGLFRYEPYTLLDLYSSYKLNDNLTFRAAIENLTDVAYVEAMAAALSASPGRTFTIGATARF</sequence>
<dbReference type="InterPro" id="IPR011276">
    <property type="entry name" value="TonB_haem/Hb_rcpt"/>
</dbReference>
<evidence type="ECO:0000256" key="5">
    <source>
        <dbReference type="ARBA" id="ARBA00022692"/>
    </source>
</evidence>
<protein>
    <submittedName>
        <fullName evidence="18">TonB-dependent hemoglobin/transferrin/lactoferrin family receptor</fullName>
    </submittedName>
</protein>
<organism evidence="18 19">
    <name type="scientific">Hansschlegelia zhihuaiae</name>
    <dbReference type="NCBI Taxonomy" id="405005"/>
    <lineage>
        <taxon>Bacteria</taxon>
        <taxon>Pseudomonadati</taxon>
        <taxon>Pseudomonadota</taxon>
        <taxon>Alphaproteobacteria</taxon>
        <taxon>Hyphomicrobiales</taxon>
        <taxon>Methylopilaceae</taxon>
        <taxon>Hansschlegelia</taxon>
    </lineage>
</organism>
<feature type="region of interest" description="Disordered" evidence="14">
    <location>
        <begin position="390"/>
        <end position="411"/>
    </location>
</feature>
<dbReference type="OrthoDB" id="9796221at2"/>
<dbReference type="InterPro" id="IPR010917">
    <property type="entry name" value="TonB_rcpt_CS"/>
</dbReference>
<feature type="short sequence motif" description="TonB C-terminal box" evidence="12">
    <location>
        <begin position="721"/>
        <end position="738"/>
    </location>
</feature>
<dbReference type="GO" id="GO:0009279">
    <property type="term" value="C:cell outer membrane"/>
    <property type="evidence" value="ECO:0007669"/>
    <property type="project" value="UniProtKB-SubCell"/>
</dbReference>
<dbReference type="Gene3D" id="2.170.130.10">
    <property type="entry name" value="TonB-dependent receptor, plug domain"/>
    <property type="match status" value="1"/>
</dbReference>
<dbReference type="Pfam" id="PF00593">
    <property type="entry name" value="TonB_dep_Rec_b-barrel"/>
    <property type="match status" value="1"/>
</dbReference>
<dbReference type="Gene3D" id="2.40.170.20">
    <property type="entry name" value="TonB-dependent receptor, beta-barrel domain"/>
    <property type="match status" value="1"/>
</dbReference>
<evidence type="ECO:0000256" key="12">
    <source>
        <dbReference type="PROSITE-ProRule" id="PRU10144"/>
    </source>
</evidence>
<feature type="compositionally biased region" description="Polar residues" evidence="14">
    <location>
        <begin position="399"/>
        <end position="409"/>
    </location>
</feature>
<accession>A0A4Q0M6A0</accession>
<evidence type="ECO:0000313" key="18">
    <source>
        <dbReference type="EMBL" id="RXF68557.1"/>
    </source>
</evidence>
<evidence type="ECO:0000256" key="6">
    <source>
        <dbReference type="ARBA" id="ARBA00022729"/>
    </source>
</evidence>
<name>A0A4Q0M6A0_9HYPH</name>
<evidence type="ECO:0000256" key="1">
    <source>
        <dbReference type="ARBA" id="ARBA00004571"/>
    </source>
</evidence>
<dbReference type="InterPro" id="IPR012910">
    <property type="entry name" value="Plug_dom"/>
</dbReference>
<feature type="domain" description="TonB-dependent receptor-like beta-barrel" evidence="16">
    <location>
        <begin position="238"/>
        <end position="709"/>
    </location>
</feature>
<dbReference type="NCBIfam" id="TIGR01785">
    <property type="entry name" value="TonB-hemin"/>
    <property type="match status" value="1"/>
</dbReference>
<dbReference type="InterPro" id="IPR000531">
    <property type="entry name" value="Beta-barrel_TonB"/>
</dbReference>
<dbReference type="Proteomes" id="UP000289708">
    <property type="component" value="Unassembled WGS sequence"/>
</dbReference>
<comment type="caution">
    <text evidence="18">The sequence shown here is derived from an EMBL/GenBank/DDBJ whole genome shotgun (WGS) entry which is preliminary data.</text>
</comment>
<dbReference type="NCBIfam" id="TIGR01786">
    <property type="entry name" value="TonB-hemlactrns"/>
    <property type="match status" value="1"/>
</dbReference>
<dbReference type="GO" id="GO:0015344">
    <property type="term" value="F:siderophore uptake transmembrane transporter activity"/>
    <property type="evidence" value="ECO:0007669"/>
    <property type="project" value="TreeGrafter"/>
</dbReference>
<dbReference type="PANTHER" id="PTHR30069:SF41">
    <property type="entry name" value="HEME_HEMOPEXIN UTILIZATION PROTEIN C"/>
    <property type="match status" value="1"/>
</dbReference>
<dbReference type="SUPFAM" id="SSF56935">
    <property type="entry name" value="Porins"/>
    <property type="match status" value="1"/>
</dbReference>
<evidence type="ECO:0000259" key="16">
    <source>
        <dbReference type="Pfam" id="PF00593"/>
    </source>
</evidence>
<evidence type="ECO:0000256" key="14">
    <source>
        <dbReference type="SAM" id="MobiDB-lite"/>
    </source>
</evidence>
<dbReference type="InterPro" id="IPR010949">
    <property type="entry name" value="TonB_Hb/transfer/lactofer_rcpt"/>
</dbReference>
<dbReference type="PROSITE" id="PS01156">
    <property type="entry name" value="TONB_DEPENDENT_REC_2"/>
    <property type="match status" value="1"/>
</dbReference>
<feature type="domain" description="TonB-dependent receptor plug" evidence="17">
    <location>
        <begin position="62"/>
        <end position="171"/>
    </location>
</feature>
<keyword evidence="7 13" id="KW-0798">TonB box</keyword>
<gene>
    <name evidence="18" type="ORF">EK403_19640</name>
</gene>
<evidence type="ECO:0000256" key="11">
    <source>
        <dbReference type="PROSITE-ProRule" id="PRU01360"/>
    </source>
</evidence>
<dbReference type="InterPro" id="IPR036942">
    <property type="entry name" value="Beta-barrel_TonB_sf"/>
</dbReference>
<keyword evidence="19" id="KW-1185">Reference proteome</keyword>
<dbReference type="Pfam" id="PF07715">
    <property type="entry name" value="Plug"/>
    <property type="match status" value="1"/>
</dbReference>
<evidence type="ECO:0000256" key="15">
    <source>
        <dbReference type="SAM" id="SignalP"/>
    </source>
</evidence>
<evidence type="ECO:0000313" key="19">
    <source>
        <dbReference type="Proteomes" id="UP000289708"/>
    </source>
</evidence>
<dbReference type="InterPro" id="IPR039426">
    <property type="entry name" value="TonB-dep_rcpt-like"/>
</dbReference>
<evidence type="ECO:0000256" key="2">
    <source>
        <dbReference type="ARBA" id="ARBA00009810"/>
    </source>
</evidence>
<keyword evidence="9 18" id="KW-0675">Receptor</keyword>